<dbReference type="GeneID" id="86989911"/>
<dbReference type="PANTHER" id="PTHR21485">
    <property type="entry name" value="HAD SUPERFAMILY MEMBERS CMAS AND KDSC"/>
    <property type="match status" value="1"/>
</dbReference>
<dbReference type="Proteomes" id="UP000001477">
    <property type="component" value="Chromosome"/>
</dbReference>
<dbReference type="InterPro" id="IPR029044">
    <property type="entry name" value="Nucleotide-diphossugar_trans"/>
</dbReference>
<dbReference type="SUPFAM" id="SSF53448">
    <property type="entry name" value="Nucleotide-diphospho-sugar transferases"/>
    <property type="match status" value="1"/>
</dbReference>
<dbReference type="Pfam" id="PF02348">
    <property type="entry name" value="CTP_transf_3"/>
    <property type="match status" value="1"/>
</dbReference>
<dbReference type="CDD" id="cd02513">
    <property type="entry name" value="CMP-NeuAc_Synthase"/>
    <property type="match status" value="1"/>
</dbReference>
<dbReference type="InterPro" id="IPR020039">
    <property type="entry name" value="PseF"/>
</dbReference>
<evidence type="ECO:0000313" key="1">
    <source>
        <dbReference type="EMBL" id="ACR76975.1"/>
    </source>
</evidence>
<dbReference type="Gene3D" id="3.90.550.10">
    <property type="entry name" value="Spore Coat Polysaccharide Biosynthesis Protein SpsA, Chain A"/>
    <property type="match status" value="1"/>
</dbReference>
<name>C4ZDJ9_AGARV</name>
<dbReference type="PaxDb" id="515619-EUBREC_3248"/>
<organism evidence="1 2">
    <name type="scientific">Agathobacter rectalis (strain ATCC 33656 / DSM 3377 / JCM 17463 / KCTC 5835 / VPI 0990)</name>
    <name type="common">Eubacterium rectale</name>
    <dbReference type="NCBI Taxonomy" id="515619"/>
    <lineage>
        <taxon>Bacteria</taxon>
        <taxon>Bacillati</taxon>
        <taxon>Bacillota</taxon>
        <taxon>Clostridia</taxon>
        <taxon>Lachnospirales</taxon>
        <taxon>Lachnospiraceae</taxon>
        <taxon>Agathobacter</taxon>
    </lineage>
</organism>
<evidence type="ECO:0000313" key="2">
    <source>
        <dbReference type="Proteomes" id="UP000001477"/>
    </source>
</evidence>
<reference evidence="1 2" key="1">
    <citation type="journal article" date="2009" name="Proc. Natl. Acad. Sci. U.S.A.">
        <title>Characterizing a model human gut microbiota composed of members of its two dominant bacterial phyla.</title>
        <authorList>
            <person name="Mahowald M.A."/>
            <person name="Rey F.E."/>
            <person name="Seedorf H."/>
            <person name="Turnbaugh P.J."/>
            <person name="Fulton R.S."/>
            <person name="Wollam A."/>
            <person name="Shah N."/>
            <person name="Wang C."/>
            <person name="Magrini V."/>
            <person name="Wilson R.K."/>
            <person name="Cantarel B.L."/>
            <person name="Coutinho P.M."/>
            <person name="Henrissat B."/>
            <person name="Crock L.W."/>
            <person name="Russell A."/>
            <person name="Verberkmoes N.C."/>
            <person name="Hettich R.L."/>
            <person name="Gordon J.I."/>
        </authorList>
    </citation>
    <scope>NUCLEOTIDE SEQUENCE [LARGE SCALE GENOMIC DNA]</scope>
    <source>
        <strain evidence="2">ATCC 33656 / DSM 3377 / JCM 17463 / KCTC 5835 / LMG 30912 / VPI 0990</strain>
    </source>
</reference>
<dbReference type="InterPro" id="IPR050793">
    <property type="entry name" value="CMP-NeuNAc_synthase"/>
</dbReference>
<dbReference type="EMBL" id="CP001107">
    <property type="protein sequence ID" value="ACR76975.1"/>
    <property type="molecule type" value="Genomic_DNA"/>
</dbReference>
<accession>C4ZDJ9</accession>
<sequence length="238" mass="27350">MSNMSNIAIITARGGSKRIPKKNIKEFCGRPIIAYSIEAALKSKCFDEVMVSTDSEEIAEIAKKYGAKVPFLRSAETSNDFATTRDVLLEVLSEYNKMGKCFDNMVCLYPTAPFITAEKLRRVLVSMKKKHASLVIPVVRFSYPPQRAYVLKDGFMKFKWEEYRNSRSQDLEPFFHDAGQFYCYNIKDYLACNGVITDKIVPIELPELEVQDIDNEQDWIIAEMKYKLMKGETKCQNI</sequence>
<dbReference type="GO" id="GO:0008781">
    <property type="term" value="F:N-acylneuraminate cytidylyltransferase activity"/>
    <property type="evidence" value="ECO:0007669"/>
    <property type="project" value="TreeGrafter"/>
</dbReference>
<dbReference type="InterPro" id="IPR003329">
    <property type="entry name" value="Cytidylyl_trans"/>
</dbReference>
<dbReference type="AlphaFoldDB" id="C4ZDJ9"/>
<dbReference type="PANTHER" id="PTHR21485:SF6">
    <property type="entry name" value="N-ACYLNEURAMINATE CYTIDYLYLTRANSFERASE-RELATED"/>
    <property type="match status" value="1"/>
</dbReference>
<gene>
    <name evidence="1" type="ordered locus">EUBREC_3248</name>
</gene>
<dbReference type="STRING" id="515619.EUBREC_3248"/>
<dbReference type="NCBIfam" id="TIGR03584">
    <property type="entry name" value="PseF"/>
    <property type="match status" value="1"/>
</dbReference>
<protein>
    <submittedName>
        <fullName evidence="1">CMP-N-acetylneuraminic acid synthetase</fullName>
    </submittedName>
</protein>
<dbReference type="KEGG" id="ere:EUBREC_3248"/>
<dbReference type="RefSeq" id="WP_012744002.1">
    <property type="nucleotide sequence ID" value="NC_012781.1"/>
</dbReference>
<proteinExistence type="predicted"/>
<dbReference type="HOGENOM" id="CLU_042930_1_0_9"/>